<evidence type="ECO:0008006" key="5">
    <source>
        <dbReference type="Google" id="ProtNLM"/>
    </source>
</evidence>
<feature type="region of interest" description="Disordered" evidence="1">
    <location>
        <begin position="24"/>
        <end position="51"/>
    </location>
</feature>
<keyword evidence="2" id="KW-0732">Signal</keyword>
<protein>
    <recommendedName>
        <fullName evidence="5">Lipoprotein</fullName>
    </recommendedName>
</protein>
<proteinExistence type="predicted"/>
<organism evidence="3 4">
    <name type="scientific">Lentibacillus halophilus</name>
    <dbReference type="NCBI Taxonomy" id="295065"/>
    <lineage>
        <taxon>Bacteria</taxon>
        <taxon>Bacillati</taxon>
        <taxon>Bacillota</taxon>
        <taxon>Bacilli</taxon>
        <taxon>Bacillales</taxon>
        <taxon>Bacillaceae</taxon>
        <taxon>Lentibacillus</taxon>
    </lineage>
</organism>
<evidence type="ECO:0000313" key="3">
    <source>
        <dbReference type="EMBL" id="GAA0438647.1"/>
    </source>
</evidence>
<accession>A0ABN0Z8C4</accession>
<keyword evidence="4" id="KW-1185">Reference proteome</keyword>
<evidence type="ECO:0000313" key="4">
    <source>
        <dbReference type="Proteomes" id="UP001501459"/>
    </source>
</evidence>
<dbReference type="RefSeq" id="WP_343752094.1">
    <property type="nucleotide sequence ID" value="NZ_BAAADM010000038.1"/>
</dbReference>
<dbReference type="Proteomes" id="UP001501459">
    <property type="component" value="Unassembled WGS sequence"/>
</dbReference>
<name>A0ABN0Z8C4_9BACI</name>
<evidence type="ECO:0000256" key="1">
    <source>
        <dbReference type="SAM" id="MobiDB-lite"/>
    </source>
</evidence>
<comment type="caution">
    <text evidence="3">The sequence shown here is derived from an EMBL/GenBank/DDBJ whole genome shotgun (WGS) entry which is preliminary data.</text>
</comment>
<feature type="signal peptide" evidence="2">
    <location>
        <begin position="1"/>
        <end position="20"/>
    </location>
</feature>
<reference evidence="3 4" key="1">
    <citation type="journal article" date="2019" name="Int. J. Syst. Evol. Microbiol.">
        <title>The Global Catalogue of Microorganisms (GCM) 10K type strain sequencing project: providing services to taxonomists for standard genome sequencing and annotation.</title>
        <authorList>
            <consortium name="The Broad Institute Genomics Platform"/>
            <consortium name="The Broad Institute Genome Sequencing Center for Infectious Disease"/>
            <person name="Wu L."/>
            <person name="Ma J."/>
        </authorList>
    </citation>
    <scope>NUCLEOTIDE SEQUENCE [LARGE SCALE GENOMIC DNA]</scope>
    <source>
        <strain evidence="3 4">JCM 12149</strain>
    </source>
</reference>
<sequence length="370" mass="41214">MKPFLSGLVLLLMIALIAGCADQTTTTSPTNDDDSSEKTSESHAKTMERKTALKEKRVTAHYQPIQPPNDAKPFNERYSKKVKQRMPRAEAHGDDPKRTVPLGQTLIQGKQDKTNGPLKKHRLVAYYGTPNSENMGILGEMPPEQMMNELKKKAKAYSQADPSHPAVPMIELIATVAQRKPGPSGDYITDTPEEDIQRYVKLAKENDALLLLDVQLGQASVMEEVKKLKPYLKLPFVHLAIDTEYSVENGDIPGKDLGQIDGAEIQKAVTYVNDLVETHDLPDKMVLVHQFGNSIIKHKDKIKPTEHVEVPLNYDGFGDPAVKMAAYGKLVRKQGMQYGGFKLFYENDTPVMTPKQVLKLDPAPAVINYQ</sequence>
<gene>
    <name evidence="3" type="ORF">GCM10008983_14410</name>
</gene>
<evidence type="ECO:0000256" key="2">
    <source>
        <dbReference type="SAM" id="SignalP"/>
    </source>
</evidence>
<dbReference type="EMBL" id="BAAADM010000038">
    <property type="protein sequence ID" value="GAA0438647.1"/>
    <property type="molecule type" value="Genomic_DNA"/>
</dbReference>
<feature type="compositionally biased region" description="Basic and acidic residues" evidence="1">
    <location>
        <begin position="36"/>
        <end position="51"/>
    </location>
</feature>
<dbReference type="PROSITE" id="PS51257">
    <property type="entry name" value="PROKAR_LIPOPROTEIN"/>
    <property type="match status" value="1"/>
</dbReference>
<feature type="chain" id="PRO_5046844379" description="Lipoprotein" evidence="2">
    <location>
        <begin position="21"/>
        <end position="370"/>
    </location>
</feature>